<dbReference type="Pfam" id="PF08448">
    <property type="entry name" value="PAS_4"/>
    <property type="match status" value="1"/>
</dbReference>
<feature type="coiled-coil region" evidence="6">
    <location>
        <begin position="179"/>
        <end position="224"/>
    </location>
</feature>
<sequence>MPHDISLDKMLKDKDKLKEQLSKSPYLNTGTDELAELRTCVAELERSEAECKRAEQAAQEARKYAENIVETVREPILVLDADLRVKSANQAFYKTFKVAPEETLNRFIYDLGNRQWDIPKLRELLEEIIPKSTSFQDFEVEHDFQIIGRRTMLLNARRIYRESVGTQEILLAIEDITERKRAEEALRRAHDELEIIVQDRTKELKKALEELERSNKELEQFAYIVSHDLQEPLRMVASFTQLLEESYKGRLDKDADEFIYYIVDGAARMATG</sequence>
<dbReference type="NCBIfam" id="TIGR00229">
    <property type="entry name" value="sensory_box"/>
    <property type="match status" value="1"/>
</dbReference>
<dbReference type="Gene3D" id="3.30.450.20">
    <property type="entry name" value="PAS domain"/>
    <property type="match status" value="1"/>
</dbReference>
<dbReference type="Proteomes" id="UP000027153">
    <property type="component" value="Unassembled WGS sequence"/>
</dbReference>
<dbReference type="InterPro" id="IPR000014">
    <property type="entry name" value="PAS"/>
</dbReference>
<keyword evidence="3" id="KW-0597">Phosphoprotein</keyword>
<dbReference type="InterPro" id="IPR035965">
    <property type="entry name" value="PAS-like_dom_sf"/>
</dbReference>
<evidence type="ECO:0000256" key="1">
    <source>
        <dbReference type="ARBA" id="ARBA00000085"/>
    </source>
</evidence>
<dbReference type="SMART" id="SM00091">
    <property type="entry name" value="PAS"/>
    <property type="match status" value="1"/>
</dbReference>
<dbReference type="PATRIC" id="fig|1392998.3.peg.2623"/>
<evidence type="ECO:0000259" key="7">
    <source>
        <dbReference type="PROSITE" id="PS50112"/>
    </source>
</evidence>
<proteinExistence type="predicted"/>
<gene>
    <name evidence="8" type="ORF">ANME2D_03064</name>
</gene>
<dbReference type="AlphaFoldDB" id="A0A062V5G9"/>
<dbReference type="PANTHER" id="PTHR43304">
    <property type="entry name" value="PHYTOCHROME-LIKE PROTEIN CPH1"/>
    <property type="match status" value="1"/>
</dbReference>
<feature type="coiled-coil region" evidence="6">
    <location>
        <begin position="37"/>
        <end position="74"/>
    </location>
</feature>
<dbReference type="GO" id="GO:0000155">
    <property type="term" value="F:phosphorelay sensor kinase activity"/>
    <property type="evidence" value="ECO:0007669"/>
    <property type="project" value="InterPro"/>
</dbReference>
<evidence type="ECO:0000256" key="5">
    <source>
        <dbReference type="ARBA" id="ARBA00022777"/>
    </source>
</evidence>
<dbReference type="PROSITE" id="PS50112">
    <property type="entry name" value="PAS"/>
    <property type="match status" value="1"/>
</dbReference>
<comment type="caution">
    <text evidence="8">The sequence shown here is derived from an EMBL/GenBank/DDBJ whole genome shotgun (WGS) entry which is preliminary data.</text>
</comment>
<evidence type="ECO:0000313" key="8">
    <source>
        <dbReference type="EMBL" id="KCZ71034.1"/>
    </source>
</evidence>
<dbReference type="InterPro" id="IPR013656">
    <property type="entry name" value="PAS_4"/>
</dbReference>
<dbReference type="CDD" id="cd00130">
    <property type="entry name" value="PAS"/>
    <property type="match status" value="1"/>
</dbReference>
<evidence type="ECO:0000256" key="6">
    <source>
        <dbReference type="SAM" id="Coils"/>
    </source>
</evidence>
<accession>A0A062V5G9</accession>
<comment type="catalytic activity">
    <reaction evidence="1">
        <text>ATP + protein L-histidine = ADP + protein N-phospho-L-histidine.</text>
        <dbReference type="EC" id="2.7.13.3"/>
    </reaction>
</comment>
<dbReference type="SUPFAM" id="SSF55785">
    <property type="entry name" value="PYP-like sensor domain (PAS domain)"/>
    <property type="match status" value="1"/>
</dbReference>
<name>A0A062V5G9_9EURY</name>
<keyword evidence="6" id="KW-0175">Coiled coil</keyword>
<evidence type="ECO:0000256" key="2">
    <source>
        <dbReference type="ARBA" id="ARBA00012438"/>
    </source>
</evidence>
<dbReference type="EMBL" id="JMIY01000007">
    <property type="protein sequence ID" value="KCZ71034.1"/>
    <property type="molecule type" value="Genomic_DNA"/>
</dbReference>
<keyword evidence="5" id="KW-0418">Kinase</keyword>
<evidence type="ECO:0000256" key="3">
    <source>
        <dbReference type="ARBA" id="ARBA00022553"/>
    </source>
</evidence>
<dbReference type="Gene3D" id="1.10.287.130">
    <property type="match status" value="1"/>
</dbReference>
<dbReference type="InterPro" id="IPR052162">
    <property type="entry name" value="Sensor_kinase/Photoreceptor"/>
</dbReference>
<dbReference type="PANTHER" id="PTHR43304:SF1">
    <property type="entry name" value="PAC DOMAIN-CONTAINING PROTEIN"/>
    <property type="match status" value="1"/>
</dbReference>
<dbReference type="SUPFAM" id="SSF47384">
    <property type="entry name" value="Homodimeric domain of signal transducing histidine kinase"/>
    <property type="match status" value="1"/>
</dbReference>
<protein>
    <recommendedName>
        <fullName evidence="2">histidine kinase</fullName>
        <ecNumber evidence="2">2.7.13.3</ecNumber>
    </recommendedName>
</protein>
<keyword evidence="4" id="KW-0808">Transferase</keyword>
<dbReference type="CDD" id="cd00082">
    <property type="entry name" value="HisKA"/>
    <property type="match status" value="1"/>
</dbReference>
<dbReference type="InterPro" id="IPR036097">
    <property type="entry name" value="HisK_dim/P_sf"/>
</dbReference>
<dbReference type="EC" id="2.7.13.3" evidence="2"/>
<evidence type="ECO:0000313" key="9">
    <source>
        <dbReference type="Proteomes" id="UP000027153"/>
    </source>
</evidence>
<feature type="domain" description="PAS" evidence="7">
    <location>
        <begin position="61"/>
        <end position="132"/>
    </location>
</feature>
<evidence type="ECO:0000256" key="4">
    <source>
        <dbReference type="ARBA" id="ARBA00022679"/>
    </source>
</evidence>
<keyword evidence="9" id="KW-1185">Reference proteome</keyword>
<dbReference type="InterPro" id="IPR003661">
    <property type="entry name" value="HisK_dim/P_dom"/>
</dbReference>
<reference evidence="8 9" key="1">
    <citation type="journal article" date="2013" name="Nature">
        <title>Anaerobic oxidation of methane coupled to nitrate reduction in a novel archaeal lineage.</title>
        <authorList>
            <person name="Haroon M.F."/>
            <person name="Hu S."/>
            <person name="Shi Y."/>
            <person name="Imelfort M."/>
            <person name="Keller J."/>
            <person name="Hugenholtz P."/>
            <person name="Yuan Z."/>
            <person name="Tyson G.W."/>
        </authorList>
    </citation>
    <scope>NUCLEOTIDE SEQUENCE [LARGE SCALE GENOMIC DNA]</scope>
    <source>
        <strain evidence="8 9">ANME-2d</strain>
    </source>
</reference>
<organism evidence="8 9">
    <name type="scientific">Candidatus Methanoperedens nitratireducens</name>
    <dbReference type="NCBI Taxonomy" id="1392998"/>
    <lineage>
        <taxon>Archaea</taxon>
        <taxon>Methanobacteriati</taxon>
        <taxon>Methanobacteriota</taxon>
        <taxon>Stenosarchaea group</taxon>
        <taxon>Methanomicrobia</taxon>
        <taxon>Methanosarcinales</taxon>
        <taxon>ANME-2 cluster</taxon>
        <taxon>Candidatus Methanoperedentaceae</taxon>
        <taxon>Candidatus Methanoperedens</taxon>
    </lineage>
</organism>